<dbReference type="Proteomes" id="UP000193963">
    <property type="component" value="Unassembled WGS sequence"/>
</dbReference>
<evidence type="ECO:0000256" key="6">
    <source>
        <dbReference type="ARBA" id="ARBA00023136"/>
    </source>
</evidence>
<dbReference type="PANTHER" id="PTHR30026:SF22">
    <property type="entry name" value="OUTER MEMBRANE EFFLUX PROTEIN"/>
    <property type="match status" value="1"/>
</dbReference>
<dbReference type="InterPro" id="IPR051906">
    <property type="entry name" value="TolC-like"/>
</dbReference>
<dbReference type="InterPro" id="IPR006311">
    <property type="entry name" value="TAT_signal"/>
</dbReference>
<sequence length="478" mass="50589">MMEQVKAPRRRGIFAGLRHSARALLSGAACAAALVALPGAASSETLGQALADAYRNSGLLEQNRLLLKATDEDAAGALAALRPVLAWSANASSDYNDATGVTTNGLGAGLSVSYTLFDFGKGQLGLDIAKETVLVTRQQLLAIEQQVLLRAVTAYMEVRRALQTVQLRRANVRLLSEEMRAAKDRFEVGEVTRTDVSQAEAALAGARSGLTAAQGALIQAQLEYEAAVGHKPGDLAPPARLGRVPGQVSEAVNIGLQTHPSMNAARRQVTVAELRMRQADLQVAPDIDLSASVSISRNVDNDFTTNNRSIGLGASGPIYSGGAIASARRQAVLNRDAQLANLRVVSTDVTQNVGNAFSGVQIARAASVAGEEQVRAAEVAFEGVREEANLGSRTTLDVLTQEQALLDARVDYLSSQVDEVLSRYSLLSTMGLLTAENLGLNVEIYDPAAYYNMVKDAPAGISAQGRKLDSVLRRIGKE</sequence>
<proteinExistence type="inferred from homology"/>
<evidence type="ECO:0000256" key="5">
    <source>
        <dbReference type="ARBA" id="ARBA00022692"/>
    </source>
</evidence>
<evidence type="ECO:0000313" key="10">
    <source>
        <dbReference type="Proteomes" id="UP000193963"/>
    </source>
</evidence>
<keyword evidence="7" id="KW-0998">Cell outer membrane</keyword>
<evidence type="ECO:0000256" key="1">
    <source>
        <dbReference type="ARBA" id="ARBA00004442"/>
    </source>
</evidence>
<dbReference type="InterPro" id="IPR003423">
    <property type="entry name" value="OMP_efflux"/>
</dbReference>
<dbReference type="EMBL" id="FWFN01000003">
    <property type="protein sequence ID" value="SLN36205.1"/>
    <property type="molecule type" value="Genomic_DNA"/>
</dbReference>
<dbReference type="GO" id="GO:1990281">
    <property type="term" value="C:efflux pump complex"/>
    <property type="evidence" value="ECO:0007669"/>
    <property type="project" value="TreeGrafter"/>
</dbReference>
<comment type="subcellular location">
    <subcellularLocation>
        <location evidence="1">Cell outer membrane</location>
    </subcellularLocation>
</comment>
<dbReference type="NCBIfam" id="TIGR01844">
    <property type="entry name" value="type_I_sec_TolC"/>
    <property type="match status" value="1"/>
</dbReference>
<dbReference type="GO" id="GO:0015288">
    <property type="term" value="F:porin activity"/>
    <property type="evidence" value="ECO:0007669"/>
    <property type="project" value="TreeGrafter"/>
</dbReference>
<dbReference type="InterPro" id="IPR010130">
    <property type="entry name" value="T1SS_OMP_TolC"/>
</dbReference>
<keyword evidence="3" id="KW-0813">Transport</keyword>
<dbReference type="SUPFAM" id="SSF56954">
    <property type="entry name" value="Outer membrane efflux proteins (OEP)"/>
    <property type="match status" value="1"/>
</dbReference>
<feature type="signal peptide" evidence="8">
    <location>
        <begin position="1"/>
        <end position="31"/>
    </location>
</feature>
<evidence type="ECO:0000313" key="9">
    <source>
        <dbReference type="EMBL" id="SLN36205.1"/>
    </source>
</evidence>
<protein>
    <submittedName>
        <fullName evidence="9">Outer membrane efflux protein BepC</fullName>
    </submittedName>
</protein>
<evidence type="ECO:0000256" key="3">
    <source>
        <dbReference type="ARBA" id="ARBA00022448"/>
    </source>
</evidence>
<reference evidence="9 10" key="1">
    <citation type="submission" date="2017-03" db="EMBL/GenBank/DDBJ databases">
        <authorList>
            <person name="Afonso C.L."/>
            <person name="Miller P.J."/>
            <person name="Scott M.A."/>
            <person name="Spackman E."/>
            <person name="Goraichik I."/>
            <person name="Dimitrov K.M."/>
            <person name="Suarez D.L."/>
            <person name="Swayne D.E."/>
        </authorList>
    </citation>
    <scope>NUCLEOTIDE SEQUENCE [LARGE SCALE GENOMIC DNA]</scope>
    <source>
        <strain evidence="9 10">CECT 7751</strain>
    </source>
</reference>
<dbReference type="PANTHER" id="PTHR30026">
    <property type="entry name" value="OUTER MEMBRANE PROTEIN TOLC"/>
    <property type="match status" value="1"/>
</dbReference>
<keyword evidence="8" id="KW-0732">Signal</keyword>
<dbReference type="Gene3D" id="1.20.1600.10">
    <property type="entry name" value="Outer membrane efflux proteins (OEP)"/>
    <property type="match status" value="1"/>
</dbReference>
<dbReference type="GO" id="GO:0009279">
    <property type="term" value="C:cell outer membrane"/>
    <property type="evidence" value="ECO:0007669"/>
    <property type="project" value="UniProtKB-SubCell"/>
</dbReference>
<evidence type="ECO:0000256" key="8">
    <source>
        <dbReference type="SAM" id="SignalP"/>
    </source>
</evidence>
<keyword evidence="6" id="KW-0472">Membrane</keyword>
<name>A0A1X6Z0D1_9RHOB</name>
<gene>
    <name evidence="9" type="primary">bepC</name>
    <name evidence="9" type="ORF">PSM7751_01552</name>
</gene>
<evidence type="ECO:0000256" key="4">
    <source>
        <dbReference type="ARBA" id="ARBA00022452"/>
    </source>
</evidence>
<dbReference type="Pfam" id="PF02321">
    <property type="entry name" value="OEP"/>
    <property type="match status" value="2"/>
</dbReference>
<feature type="chain" id="PRO_5012778529" evidence="8">
    <location>
        <begin position="32"/>
        <end position="478"/>
    </location>
</feature>
<keyword evidence="4" id="KW-1134">Transmembrane beta strand</keyword>
<evidence type="ECO:0000256" key="7">
    <source>
        <dbReference type="ARBA" id="ARBA00023237"/>
    </source>
</evidence>
<keyword evidence="5" id="KW-0812">Transmembrane</keyword>
<comment type="similarity">
    <text evidence="2">Belongs to the outer membrane factor (OMF) (TC 1.B.17) family.</text>
</comment>
<keyword evidence="10" id="KW-1185">Reference proteome</keyword>
<evidence type="ECO:0000256" key="2">
    <source>
        <dbReference type="ARBA" id="ARBA00007613"/>
    </source>
</evidence>
<dbReference type="PROSITE" id="PS51318">
    <property type="entry name" value="TAT"/>
    <property type="match status" value="1"/>
</dbReference>
<organism evidence="9 10">
    <name type="scientific">Pseudooceanicola marinus</name>
    <dbReference type="NCBI Taxonomy" id="396013"/>
    <lineage>
        <taxon>Bacteria</taxon>
        <taxon>Pseudomonadati</taxon>
        <taxon>Pseudomonadota</taxon>
        <taxon>Alphaproteobacteria</taxon>
        <taxon>Rhodobacterales</taxon>
        <taxon>Paracoccaceae</taxon>
        <taxon>Pseudooceanicola</taxon>
    </lineage>
</organism>
<dbReference type="GO" id="GO:0015562">
    <property type="term" value="F:efflux transmembrane transporter activity"/>
    <property type="evidence" value="ECO:0007669"/>
    <property type="project" value="InterPro"/>
</dbReference>
<accession>A0A1X6Z0D1</accession>
<dbReference type="OrthoDB" id="9789368at2"/>
<dbReference type="AlphaFoldDB" id="A0A1X6Z0D1"/>